<name>A0ABT3L9W3_9CYAN</name>
<organism evidence="3 4">
    <name type="scientific">Spirulina subsalsa FACHB-351</name>
    <dbReference type="NCBI Taxonomy" id="234711"/>
    <lineage>
        <taxon>Bacteria</taxon>
        <taxon>Bacillati</taxon>
        <taxon>Cyanobacteriota</taxon>
        <taxon>Cyanophyceae</taxon>
        <taxon>Spirulinales</taxon>
        <taxon>Spirulinaceae</taxon>
        <taxon>Spirulina</taxon>
    </lineage>
</organism>
<evidence type="ECO:0000313" key="3">
    <source>
        <dbReference type="EMBL" id="MCW6038280.1"/>
    </source>
</evidence>
<proteinExistence type="predicted"/>
<evidence type="ECO:0000259" key="2">
    <source>
        <dbReference type="Pfam" id="PF19327"/>
    </source>
</evidence>
<dbReference type="Pfam" id="PF19327">
    <property type="entry name" value="Ap4A_phos_N"/>
    <property type="match status" value="1"/>
</dbReference>
<dbReference type="InterPro" id="IPR043171">
    <property type="entry name" value="Ap4A_phos1/2-like"/>
</dbReference>
<dbReference type="InterPro" id="IPR019200">
    <property type="entry name" value="ATP_adenylylTrfase_C"/>
</dbReference>
<reference evidence="3 4" key="1">
    <citation type="submission" date="2021-08" db="EMBL/GenBank/DDBJ databases">
        <title>Draft genome sequence of Spirulina subsalsa with high tolerance to salinity and hype-accumulation of phycocyanin.</title>
        <authorList>
            <person name="Pei H."/>
            <person name="Jiang L."/>
        </authorList>
    </citation>
    <scope>NUCLEOTIDE SEQUENCE [LARGE SCALE GENOMIC DNA]</scope>
    <source>
        <strain evidence="3 4">FACHB-351</strain>
    </source>
</reference>
<dbReference type="Gene3D" id="3.30.428.70">
    <property type="match status" value="1"/>
</dbReference>
<keyword evidence="4" id="KW-1185">Reference proteome</keyword>
<dbReference type="Proteomes" id="UP001526426">
    <property type="component" value="Unassembled WGS sequence"/>
</dbReference>
<protein>
    <submittedName>
        <fullName evidence="3">Phosphorylase</fullName>
    </submittedName>
</protein>
<feature type="domain" description="ATP adenylyltransferase C-terminal" evidence="1">
    <location>
        <begin position="186"/>
        <end position="296"/>
    </location>
</feature>
<dbReference type="PIRSF" id="PIRSF000846">
    <property type="entry name" value="ATP_adenylyltr"/>
    <property type="match status" value="1"/>
</dbReference>
<dbReference type="SUPFAM" id="SSF54197">
    <property type="entry name" value="HIT-like"/>
    <property type="match status" value="1"/>
</dbReference>
<evidence type="ECO:0000313" key="4">
    <source>
        <dbReference type="Proteomes" id="UP001526426"/>
    </source>
</evidence>
<evidence type="ECO:0000259" key="1">
    <source>
        <dbReference type="Pfam" id="PF09830"/>
    </source>
</evidence>
<gene>
    <name evidence="3" type="ORF">K4A83_18660</name>
</gene>
<sequence>MFESGTLWTKVKAATENALGQGALRPILTDCEVVEQDNIPFVVRILSNLVRKEKAQQKQGEKSEKKGKPFNPFLPHEPDLFVTDVSETHFCLLNKFNVVDHHLLIITKAFEEQENWLNLADFLALCHCLAEFDGLGFYNGGKLAGASQPHKHLQLIPFPICRFGGTFPTEKAIASAQFRGDIGTIPAFPFQNACHPLNPSLLNSPEQAAAEMLEVYYRLLRSLHFFPDHPLTPQQTKPYNCLITRNWMWIVPRTQAEYHTIPVNSLGFAGTFFVRNGEQLQQLKTWQPLTILRHVASAF</sequence>
<dbReference type="Pfam" id="PF09830">
    <property type="entry name" value="ATP_transf"/>
    <property type="match status" value="1"/>
</dbReference>
<feature type="domain" description="Ap4A phosphorylase 1/2 N-terminal" evidence="2">
    <location>
        <begin position="2"/>
        <end position="174"/>
    </location>
</feature>
<comment type="caution">
    <text evidence="3">The sequence shown here is derived from an EMBL/GenBank/DDBJ whole genome shotgun (WGS) entry which is preliminary data.</text>
</comment>
<accession>A0ABT3L9W3</accession>
<dbReference type="InterPro" id="IPR045759">
    <property type="entry name" value="Ap4A_phos1/2_N"/>
</dbReference>
<dbReference type="PANTHER" id="PTHR38420">
    <property type="entry name" value="AP-4-A PHOSPHORYLASE II"/>
    <property type="match status" value="1"/>
</dbReference>
<dbReference type="InterPro" id="IPR009163">
    <property type="entry name" value="Ap4A_phos1/2"/>
</dbReference>
<dbReference type="PANTHER" id="PTHR38420:SF1">
    <property type="entry name" value="PUTATIVE (AFU_ORTHOLOGUE AFUA_5G14690)-RELATED"/>
    <property type="match status" value="1"/>
</dbReference>
<dbReference type="EMBL" id="JAIHOM010000122">
    <property type="protein sequence ID" value="MCW6038280.1"/>
    <property type="molecule type" value="Genomic_DNA"/>
</dbReference>
<dbReference type="InterPro" id="IPR036265">
    <property type="entry name" value="HIT-like_sf"/>
</dbReference>